<gene>
    <name evidence="2" type="ORF">OMED0929_LOCUS2688</name>
</gene>
<dbReference type="InterPro" id="IPR012340">
    <property type="entry name" value="NA-bd_OB-fold"/>
</dbReference>
<protein>
    <recommendedName>
        <fullName evidence="3">S1-like domain-containing protein</fullName>
    </recommendedName>
</protein>
<feature type="region of interest" description="Disordered" evidence="1">
    <location>
        <begin position="159"/>
        <end position="215"/>
    </location>
</feature>
<dbReference type="PANTHER" id="PTHR21641:SF0">
    <property type="entry name" value="RNA-BINDING PROTEIN EIF1AD-RELATED"/>
    <property type="match status" value="1"/>
</dbReference>
<evidence type="ECO:0008006" key="3">
    <source>
        <dbReference type="Google" id="ProtNLM"/>
    </source>
</evidence>
<sequence>MSHRRKHVQHMATERDVALERAHCVCRVSALRGSNLVEVYKPRRDATGEADDDAPTTTRGDGGTTTLIRVPAKFNKIMWFRAGTYVVATFADAHDDADGVKVTGELVRVLYGEQIKELKKRNDGSWPSDFDDAVAVADGEQAGEECILADLARALDEDSEAAAARAAGGRTSNGDDNDGDDDEGDDEDDLPPLVANTNRKKTFTYDDSDSDSDSE</sequence>
<dbReference type="GO" id="GO:0005634">
    <property type="term" value="C:nucleus"/>
    <property type="evidence" value="ECO:0007669"/>
    <property type="project" value="TreeGrafter"/>
</dbReference>
<dbReference type="AlphaFoldDB" id="A0A7S0KG31"/>
<organism evidence="2">
    <name type="scientific">Ostreococcus mediterraneus</name>
    <dbReference type="NCBI Taxonomy" id="1486918"/>
    <lineage>
        <taxon>Eukaryota</taxon>
        <taxon>Viridiplantae</taxon>
        <taxon>Chlorophyta</taxon>
        <taxon>Mamiellophyceae</taxon>
        <taxon>Mamiellales</taxon>
        <taxon>Bathycoccaceae</taxon>
        <taxon>Ostreococcus</taxon>
    </lineage>
</organism>
<feature type="compositionally biased region" description="Acidic residues" evidence="1">
    <location>
        <begin position="175"/>
        <end position="190"/>
    </location>
</feature>
<dbReference type="Gene3D" id="2.40.50.140">
    <property type="entry name" value="Nucleic acid-binding proteins"/>
    <property type="match status" value="1"/>
</dbReference>
<accession>A0A7S0KG31</accession>
<dbReference type="InterPro" id="IPR039294">
    <property type="entry name" value="EIF1AD"/>
</dbReference>
<name>A0A7S0KG31_9CHLO</name>
<evidence type="ECO:0000256" key="1">
    <source>
        <dbReference type="SAM" id="MobiDB-lite"/>
    </source>
</evidence>
<evidence type="ECO:0000313" key="2">
    <source>
        <dbReference type="EMBL" id="CAD8580223.1"/>
    </source>
</evidence>
<reference evidence="2" key="1">
    <citation type="submission" date="2021-01" db="EMBL/GenBank/DDBJ databases">
        <authorList>
            <person name="Corre E."/>
            <person name="Pelletier E."/>
            <person name="Niang G."/>
            <person name="Scheremetjew M."/>
            <person name="Finn R."/>
            <person name="Kale V."/>
            <person name="Holt S."/>
            <person name="Cochrane G."/>
            <person name="Meng A."/>
            <person name="Brown T."/>
            <person name="Cohen L."/>
        </authorList>
    </citation>
    <scope>NUCLEOTIDE SEQUENCE</scope>
    <source>
        <strain evidence="2">Clade-D-RCC2572</strain>
    </source>
</reference>
<dbReference type="SUPFAM" id="SSF50249">
    <property type="entry name" value="Nucleic acid-binding proteins"/>
    <property type="match status" value="1"/>
</dbReference>
<feature type="region of interest" description="Disordered" evidence="1">
    <location>
        <begin position="43"/>
        <end position="63"/>
    </location>
</feature>
<feature type="compositionally biased region" description="Acidic residues" evidence="1">
    <location>
        <begin position="206"/>
        <end position="215"/>
    </location>
</feature>
<dbReference type="PANTHER" id="PTHR21641">
    <property type="entry name" value="TRANSLATION INITIATION FACTOR-RELATED"/>
    <property type="match status" value="1"/>
</dbReference>
<proteinExistence type="predicted"/>
<dbReference type="EMBL" id="HBEW01003267">
    <property type="protein sequence ID" value="CAD8580223.1"/>
    <property type="molecule type" value="Transcribed_RNA"/>
</dbReference>